<dbReference type="Pfam" id="PF14244">
    <property type="entry name" value="Retrotran_gag_3"/>
    <property type="match status" value="1"/>
</dbReference>
<proteinExistence type="predicted"/>
<accession>A0AAW2W536</accession>
<dbReference type="EMBL" id="JACGWJ010000002">
    <property type="protein sequence ID" value="KAL0436992.1"/>
    <property type="molecule type" value="Genomic_DNA"/>
</dbReference>
<name>A0AAW2W536_SESRA</name>
<sequence>MNQDPEILKIQPSDNPGMSLVSTLLDGTNFLTWSRSVKIALGAKMKLSFIDGKIQKPEESEKGYEQWVRADCMVTSWILNSISKDIVESFLYTTTARELWVELETRFGQGNGPMVYQLKREISSIAQGTLSVSAYFLG</sequence>
<feature type="domain" description="Retrotransposon Copia-like N-terminal" evidence="1">
    <location>
        <begin position="11"/>
        <end position="58"/>
    </location>
</feature>
<dbReference type="PANTHER" id="PTHR37610:SF40">
    <property type="entry name" value="OS01G0909600 PROTEIN"/>
    <property type="match status" value="1"/>
</dbReference>
<reference evidence="2" key="2">
    <citation type="journal article" date="2024" name="Plant">
        <title>Genomic evolution and insights into agronomic trait innovations of Sesamum species.</title>
        <authorList>
            <person name="Miao H."/>
            <person name="Wang L."/>
            <person name="Qu L."/>
            <person name="Liu H."/>
            <person name="Sun Y."/>
            <person name="Le M."/>
            <person name="Wang Q."/>
            <person name="Wei S."/>
            <person name="Zheng Y."/>
            <person name="Lin W."/>
            <person name="Duan Y."/>
            <person name="Cao H."/>
            <person name="Xiong S."/>
            <person name="Wang X."/>
            <person name="Wei L."/>
            <person name="Li C."/>
            <person name="Ma Q."/>
            <person name="Ju M."/>
            <person name="Zhao R."/>
            <person name="Li G."/>
            <person name="Mu C."/>
            <person name="Tian Q."/>
            <person name="Mei H."/>
            <person name="Zhang T."/>
            <person name="Gao T."/>
            <person name="Zhang H."/>
        </authorList>
    </citation>
    <scope>NUCLEOTIDE SEQUENCE</scope>
    <source>
        <strain evidence="2">G02</strain>
    </source>
</reference>
<dbReference type="InterPro" id="IPR029472">
    <property type="entry name" value="Copia-like_N"/>
</dbReference>
<evidence type="ECO:0000259" key="1">
    <source>
        <dbReference type="Pfam" id="PF14244"/>
    </source>
</evidence>
<comment type="caution">
    <text evidence="2">The sequence shown here is derived from an EMBL/GenBank/DDBJ whole genome shotgun (WGS) entry which is preliminary data.</text>
</comment>
<organism evidence="2">
    <name type="scientific">Sesamum radiatum</name>
    <name type="common">Black benniseed</name>
    <dbReference type="NCBI Taxonomy" id="300843"/>
    <lineage>
        <taxon>Eukaryota</taxon>
        <taxon>Viridiplantae</taxon>
        <taxon>Streptophyta</taxon>
        <taxon>Embryophyta</taxon>
        <taxon>Tracheophyta</taxon>
        <taxon>Spermatophyta</taxon>
        <taxon>Magnoliopsida</taxon>
        <taxon>eudicotyledons</taxon>
        <taxon>Gunneridae</taxon>
        <taxon>Pentapetalae</taxon>
        <taxon>asterids</taxon>
        <taxon>lamiids</taxon>
        <taxon>Lamiales</taxon>
        <taxon>Pedaliaceae</taxon>
        <taxon>Sesamum</taxon>
    </lineage>
</organism>
<dbReference type="PANTHER" id="PTHR37610">
    <property type="entry name" value="CCHC-TYPE DOMAIN-CONTAINING PROTEIN"/>
    <property type="match status" value="1"/>
</dbReference>
<evidence type="ECO:0000313" key="2">
    <source>
        <dbReference type="EMBL" id="KAL0436992.1"/>
    </source>
</evidence>
<protein>
    <recommendedName>
        <fullName evidence="1">Retrotransposon Copia-like N-terminal domain-containing protein</fullName>
    </recommendedName>
</protein>
<reference evidence="2" key="1">
    <citation type="submission" date="2020-06" db="EMBL/GenBank/DDBJ databases">
        <authorList>
            <person name="Li T."/>
            <person name="Hu X."/>
            <person name="Zhang T."/>
            <person name="Song X."/>
            <person name="Zhang H."/>
            <person name="Dai N."/>
            <person name="Sheng W."/>
            <person name="Hou X."/>
            <person name="Wei L."/>
        </authorList>
    </citation>
    <scope>NUCLEOTIDE SEQUENCE</scope>
    <source>
        <strain evidence="2">G02</strain>
        <tissue evidence="2">Leaf</tissue>
    </source>
</reference>
<gene>
    <name evidence="2" type="ORF">Sradi_0407100</name>
</gene>
<dbReference type="AlphaFoldDB" id="A0AAW2W536"/>